<dbReference type="GO" id="GO:0000155">
    <property type="term" value="F:phosphorelay sensor kinase activity"/>
    <property type="evidence" value="ECO:0007669"/>
    <property type="project" value="InterPro"/>
</dbReference>
<evidence type="ECO:0000256" key="5">
    <source>
        <dbReference type="ARBA" id="ARBA00023136"/>
    </source>
</evidence>
<dbReference type="GO" id="GO:0005886">
    <property type="term" value="C:plasma membrane"/>
    <property type="evidence" value="ECO:0007669"/>
    <property type="project" value="UniProtKB-SubCell"/>
</dbReference>
<evidence type="ECO:0000256" key="1">
    <source>
        <dbReference type="ARBA" id="ARBA00004651"/>
    </source>
</evidence>
<evidence type="ECO:0000256" key="3">
    <source>
        <dbReference type="ARBA" id="ARBA00022553"/>
    </source>
</evidence>
<dbReference type="Proteomes" id="UP000256977">
    <property type="component" value="Unassembled WGS sequence"/>
</dbReference>
<keyword evidence="5 7" id="KW-0472">Membrane</keyword>
<dbReference type="InterPro" id="IPR050640">
    <property type="entry name" value="Bact_2-comp_sensor_kinase"/>
</dbReference>
<feature type="transmembrane region" description="Helical" evidence="7">
    <location>
        <begin position="318"/>
        <end position="339"/>
    </location>
</feature>
<evidence type="ECO:0000313" key="9">
    <source>
        <dbReference type="EMBL" id="RED85182.1"/>
    </source>
</evidence>
<evidence type="ECO:0000256" key="2">
    <source>
        <dbReference type="ARBA" id="ARBA00022475"/>
    </source>
</evidence>
<comment type="subcellular location">
    <subcellularLocation>
        <location evidence="1">Cell membrane</location>
        <topology evidence="1">Multi-pass membrane protein</topology>
    </subcellularLocation>
</comment>
<keyword evidence="4" id="KW-0808">Transferase</keyword>
<dbReference type="InterPro" id="IPR003660">
    <property type="entry name" value="HAMP_dom"/>
</dbReference>
<comment type="caution">
    <text evidence="9">The sequence shown here is derived from an EMBL/GenBank/DDBJ whole genome shotgun (WGS) entry which is preliminary data.</text>
</comment>
<feature type="domain" description="HAMP" evidence="8">
    <location>
        <begin position="342"/>
        <end position="395"/>
    </location>
</feature>
<dbReference type="SMART" id="SM00304">
    <property type="entry name" value="HAMP"/>
    <property type="match status" value="1"/>
</dbReference>
<dbReference type="Gene3D" id="3.30.565.10">
    <property type="entry name" value="Histidine kinase-like ATPase, C-terminal domain"/>
    <property type="match status" value="1"/>
</dbReference>
<dbReference type="PANTHER" id="PTHR34220:SF7">
    <property type="entry name" value="SENSOR HISTIDINE KINASE YPDA"/>
    <property type="match status" value="1"/>
</dbReference>
<evidence type="ECO:0000256" key="7">
    <source>
        <dbReference type="SAM" id="Phobius"/>
    </source>
</evidence>
<evidence type="ECO:0000256" key="4">
    <source>
        <dbReference type="ARBA" id="ARBA00022679"/>
    </source>
</evidence>
<keyword evidence="7" id="KW-0812">Transmembrane</keyword>
<dbReference type="PANTHER" id="PTHR34220">
    <property type="entry name" value="SENSOR HISTIDINE KINASE YPDA"/>
    <property type="match status" value="1"/>
</dbReference>
<dbReference type="CDD" id="cd06225">
    <property type="entry name" value="HAMP"/>
    <property type="match status" value="1"/>
</dbReference>
<dbReference type="RefSeq" id="WP_116060184.1">
    <property type="nucleotide sequence ID" value="NZ_QRDZ01000005.1"/>
</dbReference>
<dbReference type="AlphaFoldDB" id="A0A3D9KF74"/>
<evidence type="ECO:0000256" key="6">
    <source>
        <dbReference type="SAM" id="Coils"/>
    </source>
</evidence>
<gene>
    <name evidence="9" type="ORF">DFP98_105193</name>
</gene>
<protein>
    <submittedName>
        <fullName evidence="9">Two-component system sensor histidine kinase YesM</fullName>
    </submittedName>
</protein>
<dbReference type="SUPFAM" id="SSF158472">
    <property type="entry name" value="HAMP domain-like"/>
    <property type="match status" value="1"/>
</dbReference>
<feature type="transmembrane region" description="Helical" evidence="7">
    <location>
        <begin position="20"/>
        <end position="41"/>
    </location>
</feature>
<keyword evidence="10" id="KW-1185">Reference proteome</keyword>
<keyword evidence="3" id="KW-0597">Phosphoprotein</keyword>
<keyword evidence="6" id="KW-0175">Coiled coil</keyword>
<dbReference type="Pfam" id="PF00672">
    <property type="entry name" value="HAMP"/>
    <property type="match status" value="1"/>
</dbReference>
<dbReference type="Pfam" id="PF06580">
    <property type="entry name" value="His_kinase"/>
    <property type="match status" value="1"/>
</dbReference>
<evidence type="ECO:0000313" key="10">
    <source>
        <dbReference type="Proteomes" id="UP000256977"/>
    </source>
</evidence>
<dbReference type="Gene3D" id="6.10.340.10">
    <property type="match status" value="1"/>
</dbReference>
<dbReference type="SUPFAM" id="SSF55874">
    <property type="entry name" value="ATPase domain of HSP90 chaperone/DNA topoisomerase II/histidine kinase"/>
    <property type="match status" value="1"/>
</dbReference>
<dbReference type="InterPro" id="IPR036890">
    <property type="entry name" value="HATPase_C_sf"/>
</dbReference>
<dbReference type="PROSITE" id="PS50885">
    <property type="entry name" value="HAMP"/>
    <property type="match status" value="1"/>
</dbReference>
<proteinExistence type="predicted"/>
<dbReference type="OrthoDB" id="9776552at2"/>
<keyword evidence="7" id="KW-1133">Transmembrane helix</keyword>
<reference evidence="9 10" key="1">
    <citation type="submission" date="2018-07" db="EMBL/GenBank/DDBJ databases">
        <title>Genomic Encyclopedia of Type Strains, Phase III (KMG-III): the genomes of soil and plant-associated and newly described type strains.</title>
        <authorList>
            <person name="Whitman W."/>
        </authorList>
    </citation>
    <scope>NUCLEOTIDE SEQUENCE [LARGE SCALE GENOMIC DNA]</scope>
    <source>
        <strain evidence="9 10">CECT 7287</strain>
    </source>
</reference>
<feature type="coiled-coil region" evidence="6">
    <location>
        <begin position="395"/>
        <end position="422"/>
    </location>
</feature>
<keyword evidence="9" id="KW-0418">Kinase</keyword>
<organism evidence="9 10">
    <name type="scientific">Cohnella phaseoli</name>
    <dbReference type="NCBI Taxonomy" id="456490"/>
    <lineage>
        <taxon>Bacteria</taxon>
        <taxon>Bacillati</taxon>
        <taxon>Bacillota</taxon>
        <taxon>Bacilli</taxon>
        <taxon>Bacillales</taxon>
        <taxon>Paenibacillaceae</taxon>
        <taxon>Cohnella</taxon>
    </lineage>
</organism>
<keyword evidence="2" id="KW-1003">Cell membrane</keyword>
<name>A0A3D9KF74_9BACL</name>
<evidence type="ECO:0000259" key="8">
    <source>
        <dbReference type="PROSITE" id="PS50885"/>
    </source>
</evidence>
<dbReference type="InterPro" id="IPR010559">
    <property type="entry name" value="Sig_transdc_His_kin_internal"/>
</dbReference>
<dbReference type="EMBL" id="QRDZ01000005">
    <property type="protein sequence ID" value="RED85182.1"/>
    <property type="molecule type" value="Genomic_DNA"/>
</dbReference>
<accession>A0A3D9KF74</accession>
<sequence length="631" mass="71649">MMRVWVAKYIKSRFLNKLLLLNSFIIISTVSVLVILIFNYISSTLKEQAISYNSQVLEAVNSYFFDQNKNFKKTMNYMYYGELLETGGGYSVIQAFQDVNKYRQSVQSDLSAATSSEIVEKTAYIYHFMTARALPSDSNMSDMLLVNASFDFQLSTGRNGKFAQHVPTISDYIDHSRRNTHINSQRIRYIPAFNKTTGQDPKFMYAIYDYLRDPDDPSQYVGYMVSTYDADSIKSVFAGFKLNVIGSILILTPDGDVLFDSSGQFYGKRFPYEDIIASPDRSTTIDHSIVNVYRDEDYGFAVVGMIPKSDLYKGITKFTHVILTTTLACLTAILLLSFFGSSIFSKRLANVLHTIKEIQRGNLTSRIQFKGKNDEVGLIAHNLNIMSEKLEDYIQRELTLELRRKEAELKQRTAELYALQSQINPHFLYNTLETIRMTAIVTQDQTVSQMIKILAKLIRSSVKDEMIISVDDELRYCRSFLELYSLRFGDLLEVIIDIEDEILPYGIPKHLLQPIIENTIFHGINLNNYDNVITVKGSKANGCIVLSVSDNGHGMDAMRLATLTDKLKNLHMYSQESIGLVNVESRTKLIYGDHCGLEIKSGRHLGTEVILTILALTKEELLAHVQGVDRG</sequence>